<organism evidence="11 12">
    <name type="scientific">Candidatus Endobugula sertula</name>
    <name type="common">Bugula neritina bacterial symbiont</name>
    <dbReference type="NCBI Taxonomy" id="62101"/>
    <lineage>
        <taxon>Bacteria</taxon>
        <taxon>Pseudomonadati</taxon>
        <taxon>Pseudomonadota</taxon>
        <taxon>Gammaproteobacteria</taxon>
        <taxon>Cellvibrionales</taxon>
        <taxon>Cellvibrionaceae</taxon>
        <taxon>Candidatus Endobugula</taxon>
    </lineage>
</organism>
<gene>
    <name evidence="11" type="ORF">AB835_02465</name>
</gene>
<accession>A0A1D2QSP7</accession>
<comment type="pathway">
    <text evidence="1">Lipid metabolism.</text>
</comment>
<reference evidence="11 12" key="1">
    <citation type="journal article" date="2016" name="Appl. Environ. Microbiol.">
        <title>Lack of Overt Genome Reduction in the Bryostatin-Producing Bryozoan Symbiont "Candidatus Endobugula sertula".</title>
        <authorList>
            <person name="Miller I.J."/>
            <person name="Vanee N."/>
            <person name="Fong S.S."/>
            <person name="Lim-Fong G.E."/>
            <person name="Kwan J.C."/>
        </authorList>
    </citation>
    <scope>NUCLEOTIDE SEQUENCE [LARGE SCALE GENOMIC DNA]</scope>
    <source>
        <strain evidence="11">AB1-4</strain>
    </source>
</reference>
<evidence type="ECO:0000313" key="11">
    <source>
        <dbReference type="EMBL" id="ODS24611.1"/>
    </source>
</evidence>
<dbReference type="SUPFAM" id="SSF55729">
    <property type="entry name" value="Acyl-CoA N-acyltransferases (Nat)"/>
    <property type="match status" value="1"/>
</dbReference>
<dbReference type="AlphaFoldDB" id="A0A1D2QSP7"/>
<dbReference type="PANTHER" id="PTHR37323:SF1">
    <property type="entry name" value="L-ORNITHINE N(ALPHA)-ACYLTRANSFERASE"/>
    <property type="match status" value="1"/>
</dbReference>
<keyword evidence="2" id="KW-0444">Lipid biosynthesis</keyword>
<dbReference type="PANTHER" id="PTHR37323">
    <property type="entry name" value="GCN5-RELATED N-ACETYLTRANSFERASE"/>
    <property type="match status" value="1"/>
</dbReference>
<comment type="function">
    <text evidence="9">Catalyzes the first step in the biosynthesis of ornithine lipids, which are phosphorus-free membrane lipids. Catalyzes the 3-hydroxyacyl-acyl carrier protein-dependent acylation of ornithine to form lyso-ornithine lipid (LOL).</text>
</comment>
<name>A0A1D2QSP7_9GAMM</name>
<sequence length="282" mass="31722">MTLSVSSNMLPKLAVNKGIELLNTLVMPPATHAGRYTVRFAKDIQEVQAAQALRYRVFYKEMQGQPTEIIKAEQLDMDQWDEAGFHIIVLDSRALQQPAVVGTLRLFYSECLESGQDFYTGKAFDLSLLKSHYSHALELSRFCVDSNGRGGVILMLIWKYAMSFIQDNHIPVMLGCASFSGTDETQHLPILNYLYEHHLAPEALRPKPKGAGYVDLAAFYEPNTAWEEAQKSIPTLLRGYLKLGAKISDAAIIDHVFNTVFIAIYVETRHMLEENPSLVTHV</sequence>
<dbReference type="Pfam" id="PF13444">
    <property type="entry name" value="Acetyltransf_5"/>
    <property type="match status" value="1"/>
</dbReference>
<evidence type="ECO:0000256" key="4">
    <source>
        <dbReference type="ARBA" id="ARBA00023098"/>
    </source>
</evidence>
<comment type="caution">
    <text evidence="11">The sequence shown here is derived from an EMBL/GenBank/DDBJ whole genome shotgun (WGS) entry which is preliminary data.</text>
</comment>
<evidence type="ECO:0000256" key="6">
    <source>
        <dbReference type="ARBA" id="ARBA00038095"/>
    </source>
</evidence>
<dbReference type="InterPro" id="IPR052351">
    <property type="entry name" value="Ornithine_N-alpha-AT"/>
</dbReference>
<keyword evidence="4" id="KW-0443">Lipid metabolism</keyword>
<evidence type="ECO:0000256" key="5">
    <source>
        <dbReference type="ARBA" id="ARBA00023315"/>
    </source>
</evidence>
<evidence type="ECO:0000256" key="7">
    <source>
        <dbReference type="ARBA" id="ARBA00039058"/>
    </source>
</evidence>
<evidence type="ECO:0000256" key="3">
    <source>
        <dbReference type="ARBA" id="ARBA00022679"/>
    </source>
</evidence>
<comment type="catalytic activity">
    <reaction evidence="10">
        <text>a (3R)-hydroxyacyl-[ACP] + L-ornithine = a lyso-ornithine lipid + holo-[ACP] + H(+)</text>
        <dbReference type="Rhea" id="RHEA:20633"/>
        <dbReference type="Rhea" id="RHEA-COMP:9685"/>
        <dbReference type="Rhea" id="RHEA-COMP:9945"/>
        <dbReference type="ChEBI" id="CHEBI:15378"/>
        <dbReference type="ChEBI" id="CHEBI:46911"/>
        <dbReference type="ChEBI" id="CHEBI:64479"/>
        <dbReference type="ChEBI" id="CHEBI:78827"/>
        <dbReference type="ChEBI" id="CHEBI:138482"/>
        <dbReference type="EC" id="2.3.2.30"/>
    </reaction>
    <physiologicalReaction direction="left-to-right" evidence="10">
        <dbReference type="Rhea" id="RHEA:20634"/>
    </physiologicalReaction>
</comment>
<proteinExistence type="inferred from homology"/>
<dbReference type="Gene3D" id="3.40.630.30">
    <property type="match status" value="1"/>
</dbReference>
<dbReference type="Proteomes" id="UP000242502">
    <property type="component" value="Unassembled WGS sequence"/>
</dbReference>
<dbReference type="EMBL" id="MDLC01000006">
    <property type="protein sequence ID" value="ODS24611.1"/>
    <property type="molecule type" value="Genomic_DNA"/>
</dbReference>
<keyword evidence="3" id="KW-0808">Transferase</keyword>
<protein>
    <recommendedName>
        <fullName evidence="8">L-ornithine N(alpha)-acyltransferase</fullName>
        <ecNumber evidence="7">2.3.2.30</ecNumber>
    </recommendedName>
</protein>
<comment type="similarity">
    <text evidence="6">Belongs to the acetyltransferase family. OlsB subfamily.</text>
</comment>
<dbReference type="GO" id="GO:0006629">
    <property type="term" value="P:lipid metabolic process"/>
    <property type="evidence" value="ECO:0007669"/>
    <property type="project" value="UniProtKB-KW"/>
</dbReference>
<evidence type="ECO:0000256" key="10">
    <source>
        <dbReference type="ARBA" id="ARBA00047785"/>
    </source>
</evidence>
<evidence type="ECO:0000313" key="12">
    <source>
        <dbReference type="Proteomes" id="UP000242502"/>
    </source>
</evidence>
<dbReference type="InterPro" id="IPR016181">
    <property type="entry name" value="Acyl_CoA_acyltransferase"/>
</dbReference>
<evidence type="ECO:0000256" key="8">
    <source>
        <dbReference type="ARBA" id="ARBA00039866"/>
    </source>
</evidence>
<keyword evidence="5" id="KW-0012">Acyltransferase</keyword>
<evidence type="ECO:0000256" key="2">
    <source>
        <dbReference type="ARBA" id="ARBA00022516"/>
    </source>
</evidence>
<dbReference type="STRING" id="62101.AB835_02465"/>
<evidence type="ECO:0000256" key="9">
    <source>
        <dbReference type="ARBA" id="ARBA00045724"/>
    </source>
</evidence>
<dbReference type="GO" id="GO:0043810">
    <property type="term" value="F:ornithine-acyl [acyl carrier protein] N-acyltransferase activity"/>
    <property type="evidence" value="ECO:0007669"/>
    <property type="project" value="UniProtKB-EC"/>
</dbReference>
<dbReference type="EC" id="2.3.2.30" evidence="7"/>
<evidence type="ECO:0000256" key="1">
    <source>
        <dbReference type="ARBA" id="ARBA00005189"/>
    </source>
</evidence>